<evidence type="ECO:0000256" key="3">
    <source>
        <dbReference type="ARBA" id="ARBA00022723"/>
    </source>
</evidence>
<name>A0A820R8I8_9BILA</name>
<dbReference type="EMBL" id="CAJOBQ010000893">
    <property type="protein sequence ID" value="CAF4431325.1"/>
    <property type="molecule type" value="Genomic_DNA"/>
</dbReference>
<protein>
    <submittedName>
        <fullName evidence="5">Uncharacterized protein</fullName>
    </submittedName>
</protein>
<dbReference type="Proteomes" id="UP000663862">
    <property type="component" value="Unassembled WGS sequence"/>
</dbReference>
<proteinExistence type="inferred from homology"/>
<evidence type="ECO:0000256" key="4">
    <source>
        <dbReference type="ARBA" id="ARBA00023004"/>
    </source>
</evidence>
<dbReference type="GO" id="GO:0046872">
    <property type="term" value="F:metal ion binding"/>
    <property type="evidence" value="ECO:0007669"/>
    <property type="project" value="UniProtKB-KW"/>
</dbReference>
<comment type="similarity">
    <text evidence="2">Belongs to the carotenoid oxygenase family.</text>
</comment>
<comment type="caution">
    <text evidence="5">The sequence shown here is derived from an EMBL/GenBank/DDBJ whole genome shotgun (WGS) entry which is preliminary data.</text>
</comment>
<evidence type="ECO:0000256" key="2">
    <source>
        <dbReference type="ARBA" id="ARBA00006787"/>
    </source>
</evidence>
<evidence type="ECO:0000313" key="6">
    <source>
        <dbReference type="Proteomes" id="UP000663862"/>
    </source>
</evidence>
<comment type="cofactor">
    <cofactor evidence="1">
        <name>Fe(2+)</name>
        <dbReference type="ChEBI" id="CHEBI:29033"/>
    </cofactor>
</comment>
<evidence type="ECO:0000256" key="1">
    <source>
        <dbReference type="ARBA" id="ARBA00001954"/>
    </source>
</evidence>
<dbReference type="InterPro" id="IPR004294">
    <property type="entry name" value="Carotenoid_Oase"/>
</dbReference>
<accession>A0A820R8I8</accession>
<evidence type="ECO:0000313" key="5">
    <source>
        <dbReference type="EMBL" id="CAF4431325.1"/>
    </source>
</evidence>
<dbReference type="AlphaFoldDB" id="A0A820R8I8"/>
<keyword evidence="3" id="KW-0479">Metal-binding</keyword>
<sequence length="181" mass="20051">MTDIDQEEWGNSSLFTSVSEVSNEETVAFSGTISKWLKRTLYRSGPGANEINNDSSISVNHAADGCAFIQKYAIDGSSQAVRFRTSFIKYRAYKEAIKHGHLTTRQFGTDPLNNELVALTETIIGNIIHSDTLETVGLLTTLPYTQPVESEIFTATTAHVMHDDNRNMTVGYASRITPRNT</sequence>
<organism evidence="5 6">
    <name type="scientific">Rotaria socialis</name>
    <dbReference type="NCBI Taxonomy" id="392032"/>
    <lineage>
        <taxon>Eukaryota</taxon>
        <taxon>Metazoa</taxon>
        <taxon>Spiralia</taxon>
        <taxon>Gnathifera</taxon>
        <taxon>Rotifera</taxon>
        <taxon>Eurotatoria</taxon>
        <taxon>Bdelloidea</taxon>
        <taxon>Philodinida</taxon>
        <taxon>Philodinidae</taxon>
        <taxon>Rotaria</taxon>
    </lineage>
</organism>
<reference evidence="5" key="1">
    <citation type="submission" date="2021-02" db="EMBL/GenBank/DDBJ databases">
        <authorList>
            <person name="Nowell W R."/>
        </authorList>
    </citation>
    <scope>NUCLEOTIDE SEQUENCE</scope>
</reference>
<keyword evidence="4" id="KW-0408">Iron</keyword>
<dbReference type="Pfam" id="PF03055">
    <property type="entry name" value="RPE65"/>
    <property type="match status" value="1"/>
</dbReference>
<dbReference type="GO" id="GO:0016702">
    <property type="term" value="F:oxidoreductase activity, acting on single donors with incorporation of molecular oxygen, incorporation of two atoms of oxygen"/>
    <property type="evidence" value="ECO:0007669"/>
    <property type="project" value="InterPro"/>
</dbReference>
<gene>
    <name evidence="5" type="ORF">TSG867_LOCUS15358</name>
</gene>